<evidence type="ECO:0000313" key="2">
    <source>
        <dbReference type="EMBL" id="MDI9241125.1"/>
    </source>
</evidence>
<dbReference type="AlphaFoldDB" id="A0AAP4B8S6"/>
<accession>A0AAP4B8S6</accession>
<sequence>MGIDICDDYSQISYFNPQTLDAENIGLTDEESSCMVPTVICKEKGTDCWFIGEEAYRCALYGKGTMVDKLVKLAGKKGTATIEGVKYTADELLQIFVKQILSIPSARLGIEKIGAVVFAFQNKNSDLMDSIIQVTDELGIPRERVHMANHSETYLFYVISQKKDLWINQSCLFDLSETGLHYYELNVIRGRKPQVVEVSHEELEEGFSLEILETGAGKKLGDTILTSCAERLLQKKVMTSIFLTGKGFEDSQWASGFLRFICNKRRVFAGTGLFARGAAYMAYDSIQAQSSYPYVCLCEGRLASTISMQVNHEGRERQLVLASAGSDWYEAKASASFILDNTNILEFLVTPVGNGRQTKLAIQLDEFPARPNKTTRVEVIAAFLSESKISIRVIDRGFGEFFPGTGQMIRQDFQI</sequence>
<protein>
    <submittedName>
        <fullName evidence="2">DUF5716 family protein</fullName>
    </submittedName>
</protein>
<dbReference type="Proteomes" id="UP001300383">
    <property type="component" value="Unassembled WGS sequence"/>
</dbReference>
<comment type="caution">
    <text evidence="2">The sequence shown here is derived from an EMBL/GenBank/DDBJ whole genome shotgun (WGS) entry which is preliminary data.</text>
</comment>
<proteinExistence type="predicted"/>
<organism evidence="2 3">
    <name type="scientific">Fusibacillus kribbianus</name>
    <dbReference type="NCBI Taxonomy" id="3044208"/>
    <lineage>
        <taxon>Bacteria</taxon>
        <taxon>Bacillati</taxon>
        <taxon>Bacillota</taxon>
        <taxon>Clostridia</taxon>
        <taxon>Lachnospirales</taxon>
        <taxon>Lachnospiraceae</taxon>
        <taxon>Fusibacillus</taxon>
    </lineage>
</organism>
<reference evidence="2 3" key="1">
    <citation type="submission" date="2023-05" db="EMBL/GenBank/DDBJ databases">
        <title>[ruminococcus] sp. nov., isolated from a pig farm feces dump.</title>
        <authorList>
            <person name="Chang Y.-H."/>
        </authorList>
    </citation>
    <scope>NUCLEOTIDE SEQUENCE [LARGE SCALE GENOMIC DNA]</scope>
    <source>
        <strain evidence="2 3">YH-rum2234</strain>
    </source>
</reference>
<name>A0AAP4B8S6_9FIRM</name>
<keyword evidence="3" id="KW-1185">Reference proteome</keyword>
<dbReference type="InterPro" id="IPR043770">
    <property type="entry name" value="DUF5716_C"/>
</dbReference>
<evidence type="ECO:0000313" key="3">
    <source>
        <dbReference type="Proteomes" id="UP001300383"/>
    </source>
</evidence>
<gene>
    <name evidence="2" type="ORF">QJ036_01360</name>
</gene>
<dbReference type="Pfam" id="PF18980">
    <property type="entry name" value="DUF5716_C"/>
    <property type="match status" value="1"/>
</dbReference>
<dbReference type="Gene3D" id="3.30.420.40">
    <property type="match status" value="1"/>
</dbReference>
<feature type="domain" description="DUF5716" evidence="1">
    <location>
        <begin position="116"/>
        <end position="414"/>
    </location>
</feature>
<evidence type="ECO:0000259" key="1">
    <source>
        <dbReference type="Pfam" id="PF18980"/>
    </source>
</evidence>
<dbReference type="EMBL" id="JASGBQ010000001">
    <property type="protein sequence ID" value="MDI9241125.1"/>
    <property type="molecule type" value="Genomic_DNA"/>
</dbReference>